<evidence type="ECO:0000256" key="2">
    <source>
        <dbReference type="SAM" id="Phobius"/>
    </source>
</evidence>
<evidence type="ECO:0000313" key="3">
    <source>
        <dbReference type="EMBL" id="GMI16940.1"/>
    </source>
</evidence>
<proteinExistence type="predicted"/>
<comment type="caution">
    <text evidence="3">The sequence shown here is derived from an EMBL/GenBank/DDBJ whole genome shotgun (WGS) entry which is preliminary data.</text>
</comment>
<accession>A0A9W7KZI5</accession>
<feature type="transmembrane region" description="Helical" evidence="2">
    <location>
        <begin position="12"/>
        <end position="32"/>
    </location>
</feature>
<organism evidence="3 4">
    <name type="scientific">Triparma laevis f. longispina</name>
    <dbReference type="NCBI Taxonomy" id="1714387"/>
    <lineage>
        <taxon>Eukaryota</taxon>
        <taxon>Sar</taxon>
        <taxon>Stramenopiles</taxon>
        <taxon>Ochrophyta</taxon>
        <taxon>Bolidophyceae</taxon>
        <taxon>Parmales</taxon>
        <taxon>Triparmaceae</taxon>
        <taxon>Triparma</taxon>
    </lineage>
</organism>
<evidence type="ECO:0000313" key="4">
    <source>
        <dbReference type="Proteomes" id="UP001165122"/>
    </source>
</evidence>
<keyword evidence="4" id="KW-1185">Reference proteome</keyword>
<dbReference type="OrthoDB" id="206595at2759"/>
<feature type="transmembrane region" description="Helical" evidence="2">
    <location>
        <begin position="87"/>
        <end position="106"/>
    </location>
</feature>
<keyword evidence="2" id="KW-0472">Membrane</keyword>
<dbReference type="AlphaFoldDB" id="A0A9W7KZI5"/>
<feature type="region of interest" description="Disordered" evidence="1">
    <location>
        <begin position="292"/>
        <end position="330"/>
    </location>
</feature>
<reference evidence="4" key="1">
    <citation type="journal article" date="2023" name="Commun. Biol.">
        <title>Genome analysis of Parmales, the sister group of diatoms, reveals the evolutionary specialization of diatoms from phago-mixotrophs to photoautotrophs.</title>
        <authorList>
            <person name="Ban H."/>
            <person name="Sato S."/>
            <person name="Yoshikawa S."/>
            <person name="Yamada K."/>
            <person name="Nakamura Y."/>
            <person name="Ichinomiya M."/>
            <person name="Sato N."/>
            <person name="Blanc-Mathieu R."/>
            <person name="Endo H."/>
            <person name="Kuwata A."/>
            <person name="Ogata H."/>
        </authorList>
    </citation>
    <scope>NUCLEOTIDE SEQUENCE [LARGE SCALE GENOMIC DNA]</scope>
    <source>
        <strain evidence="4">NIES 3700</strain>
    </source>
</reference>
<keyword evidence="2" id="KW-0812">Transmembrane</keyword>
<gene>
    <name evidence="3" type="ORF">TrLO_g9804</name>
</gene>
<sequence length="330" mass="36300">MSRLNASIKCGLMLANVVLALISLIVVIAAGMVLSGSWDDFDAETFSTFSTWALLIGGILLTLTVVGCLGAINQIERTGCFTGRKLLGIYLIFVITLLILMIRLGVEGSQTLDSIEWTLANKDSIGSTLTHIPYDKLEKIIAPKFNTNYFNDLCTEFPKSGWFFKYVDEHCPTSMTYGSCSLGNNWETCNTDASGRGSCPKENACDNAMENNAYKDESYSDTALQNCAYHECRYGTLKYVHDEMGPVQDIIKFVVYVLLAMIFLTGLLICYNPQDDVSQQLVKTGVMVETRKVKKPEPRGLGPGGVDRRKSTGNHGSGGRQRMSNSGNRV</sequence>
<name>A0A9W7KZI5_9STRA</name>
<dbReference type="Proteomes" id="UP001165122">
    <property type="component" value="Unassembled WGS sequence"/>
</dbReference>
<protein>
    <recommendedName>
        <fullName evidence="5">Tetraspanin</fullName>
    </recommendedName>
</protein>
<evidence type="ECO:0008006" key="5">
    <source>
        <dbReference type="Google" id="ProtNLM"/>
    </source>
</evidence>
<dbReference type="EMBL" id="BRXW01000271">
    <property type="protein sequence ID" value="GMI16940.1"/>
    <property type="molecule type" value="Genomic_DNA"/>
</dbReference>
<feature type="transmembrane region" description="Helical" evidence="2">
    <location>
        <begin position="250"/>
        <end position="271"/>
    </location>
</feature>
<keyword evidence="2" id="KW-1133">Transmembrane helix</keyword>
<evidence type="ECO:0000256" key="1">
    <source>
        <dbReference type="SAM" id="MobiDB-lite"/>
    </source>
</evidence>
<feature type="transmembrane region" description="Helical" evidence="2">
    <location>
        <begin position="52"/>
        <end position="75"/>
    </location>
</feature>